<dbReference type="GO" id="GO:0043138">
    <property type="term" value="F:3'-5' DNA helicase activity"/>
    <property type="evidence" value="ECO:0007669"/>
    <property type="project" value="UniProtKB-EC"/>
</dbReference>
<comment type="catalytic activity">
    <reaction evidence="6">
        <text>Couples ATP hydrolysis with the unwinding of duplex DNA by translocating in the 3'-5' direction.</text>
        <dbReference type="EC" id="5.6.2.4"/>
    </reaction>
</comment>
<dbReference type="Proteomes" id="UP000761264">
    <property type="component" value="Unassembled WGS sequence"/>
</dbReference>
<dbReference type="Pfam" id="PF13361">
    <property type="entry name" value="UvrD_C"/>
    <property type="match status" value="1"/>
</dbReference>
<protein>
    <recommendedName>
        <fullName evidence="7">DNA 3'-5' helicase</fullName>
        <ecNumber evidence="7">5.6.2.4</ecNumber>
    </recommendedName>
    <alternativeName>
        <fullName evidence="8">DNA 3'-5' helicase II</fullName>
    </alternativeName>
</protein>
<comment type="catalytic activity">
    <reaction evidence="9">
        <text>ATP + H2O = ADP + phosphate + H(+)</text>
        <dbReference type="Rhea" id="RHEA:13065"/>
        <dbReference type="ChEBI" id="CHEBI:15377"/>
        <dbReference type="ChEBI" id="CHEBI:15378"/>
        <dbReference type="ChEBI" id="CHEBI:30616"/>
        <dbReference type="ChEBI" id="CHEBI:43474"/>
        <dbReference type="ChEBI" id="CHEBI:456216"/>
        <dbReference type="EC" id="5.6.2.4"/>
    </reaction>
</comment>
<evidence type="ECO:0000256" key="10">
    <source>
        <dbReference type="PROSITE-ProRule" id="PRU00560"/>
    </source>
</evidence>
<dbReference type="GO" id="GO:0005524">
    <property type="term" value="F:ATP binding"/>
    <property type="evidence" value="ECO:0007669"/>
    <property type="project" value="UniProtKB-UniRule"/>
</dbReference>
<gene>
    <name evidence="13" type="ORF">HBA54_20490</name>
</gene>
<name>A0A967F0Y3_9PROT</name>
<evidence type="ECO:0000256" key="4">
    <source>
        <dbReference type="ARBA" id="ARBA00022840"/>
    </source>
</evidence>
<organism evidence="13 14">
    <name type="scientific">Pelagibius litoralis</name>
    <dbReference type="NCBI Taxonomy" id="374515"/>
    <lineage>
        <taxon>Bacteria</taxon>
        <taxon>Pseudomonadati</taxon>
        <taxon>Pseudomonadota</taxon>
        <taxon>Alphaproteobacteria</taxon>
        <taxon>Rhodospirillales</taxon>
        <taxon>Rhodovibrionaceae</taxon>
        <taxon>Pelagibius</taxon>
    </lineage>
</organism>
<evidence type="ECO:0000313" key="13">
    <source>
        <dbReference type="EMBL" id="NIA70982.1"/>
    </source>
</evidence>
<dbReference type="CDD" id="cd17932">
    <property type="entry name" value="DEXQc_UvrD"/>
    <property type="match status" value="1"/>
</dbReference>
<dbReference type="InterPro" id="IPR027417">
    <property type="entry name" value="P-loop_NTPase"/>
</dbReference>
<dbReference type="RefSeq" id="WP_167228129.1">
    <property type="nucleotide sequence ID" value="NZ_JAAQPH010000017.1"/>
</dbReference>
<comment type="caution">
    <text evidence="13">The sequence shown here is derived from an EMBL/GenBank/DDBJ whole genome shotgun (WGS) entry which is preliminary data.</text>
</comment>
<dbReference type="InterPro" id="IPR014016">
    <property type="entry name" value="UvrD-like_ATP-bd"/>
</dbReference>
<evidence type="ECO:0000259" key="12">
    <source>
        <dbReference type="PROSITE" id="PS51217"/>
    </source>
</evidence>
<accession>A0A967F0Y3</accession>
<dbReference type="PROSITE" id="PS51217">
    <property type="entry name" value="UVRD_HELICASE_CTER"/>
    <property type="match status" value="1"/>
</dbReference>
<feature type="domain" description="UvrD-like helicase ATP-binding" evidence="11">
    <location>
        <begin position="15"/>
        <end position="288"/>
    </location>
</feature>
<feature type="domain" description="UvrD-like helicase C-terminal" evidence="12">
    <location>
        <begin position="292"/>
        <end position="543"/>
    </location>
</feature>
<dbReference type="Pfam" id="PF00580">
    <property type="entry name" value="UvrD-helicase"/>
    <property type="match status" value="1"/>
</dbReference>
<evidence type="ECO:0000256" key="3">
    <source>
        <dbReference type="ARBA" id="ARBA00022806"/>
    </source>
</evidence>
<dbReference type="GO" id="GO:0016787">
    <property type="term" value="F:hydrolase activity"/>
    <property type="evidence" value="ECO:0007669"/>
    <property type="project" value="UniProtKB-UniRule"/>
</dbReference>
<dbReference type="GO" id="GO:0000725">
    <property type="term" value="P:recombinational repair"/>
    <property type="evidence" value="ECO:0007669"/>
    <property type="project" value="TreeGrafter"/>
</dbReference>
<keyword evidence="1 10" id="KW-0547">Nucleotide-binding</keyword>
<sequence>MSRGRPEDWRPQGLEDLEPRAWQALRQIERSVLVTAGAGAGKTEFLAQKATYLLQTGLCPAPKRILAISFKRDAARNLAERVAKRCPPEQARRFNSYTFDAFAKSLVDRFRAAVPDAYRPPADYRIVMPRRQDYLDFLDAQELHGVNADQLERAIARAQLPVADEGSELQRAVAAYWRAQYNDQDDVLLSFAMINRLVELLIRENPSILKALHLTYPVVFLDEFQDTTFAQFQLLRTAFDGSEAAFTAVGDDKQRIMVWAGAMPDAFAQFEQHFAAQRISIICNWRSHEDLVRIQHVIASRIDPNVEEPEARADRLVDGDVAAIWEFETEDEESDCLAQWIKREVQAGNVEPHDVAILVRMRADEVEGQLSAAFEERGLRLRNVARNVGEIAIQDLLGEDLTQILLRLVRLGSTTRSPENWNAALLDLQFLEAVDPVDEAGQQLLQRRLQEFVRKMRRTLRGLDPIPDSAAEAAQAALDFVRMEVLRQAFPSYQRQPDFDRVWNGFTLLLQESLQHTKNWSGALDEFEGLGQIALMTIHKSKGLEFHTIIFYGLDNQTWWSLTPNRLEELNSFFVAFTRAKQRAFFTLCAERGQPVAWIENLLAPSGVHRTGSADILPD</sequence>
<dbReference type="Gene3D" id="3.40.50.300">
    <property type="entry name" value="P-loop containing nucleotide triphosphate hydrolases"/>
    <property type="match status" value="3"/>
</dbReference>
<reference evidence="13" key="1">
    <citation type="submission" date="2020-03" db="EMBL/GenBank/DDBJ databases">
        <title>Genome of Pelagibius litoralis DSM 21314T.</title>
        <authorList>
            <person name="Wang G."/>
        </authorList>
    </citation>
    <scope>NUCLEOTIDE SEQUENCE</scope>
    <source>
        <strain evidence="13">DSM 21314</strain>
    </source>
</reference>
<evidence type="ECO:0000256" key="8">
    <source>
        <dbReference type="ARBA" id="ARBA00034923"/>
    </source>
</evidence>
<feature type="binding site" evidence="10">
    <location>
        <begin position="36"/>
        <end position="43"/>
    </location>
    <ligand>
        <name>ATP</name>
        <dbReference type="ChEBI" id="CHEBI:30616"/>
    </ligand>
</feature>
<evidence type="ECO:0000313" key="14">
    <source>
        <dbReference type="Proteomes" id="UP000761264"/>
    </source>
</evidence>
<dbReference type="PANTHER" id="PTHR11070">
    <property type="entry name" value="UVRD / RECB / PCRA DNA HELICASE FAMILY MEMBER"/>
    <property type="match status" value="1"/>
</dbReference>
<keyword evidence="5" id="KW-0413">Isomerase</keyword>
<dbReference type="EMBL" id="JAAQPH010000017">
    <property type="protein sequence ID" value="NIA70982.1"/>
    <property type="molecule type" value="Genomic_DNA"/>
</dbReference>
<dbReference type="InterPro" id="IPR014017">
    <property type="entry name" value="DNA_helicase_UvrD-like_C"/>
</dbReference>
<dbReference type="PROSITE" id="PS51198">
    <property type="entry name" value="UVRD_HELICASE_ATP_BIND"/>
    <property type="match status" value="1"/>
</dbReference>
<evidence type="ECO:0000256" key="6">
    <source>
        <dbReference type="ARBA" id="ARBA00034617"/>
    </source>
</evidence>
<keyword evidence="14" id="KW-1185">Reference proteome</keyword>
<dbReference type="AlphaFoldDB" id="A0A967F0Y3"/>
<evidence type="ECO:0000256" key="9">
    <source>
        <dbReference type="ARBA" id="ARBA00048988"/>
    </source>
</evidence>
<evidence type="ECO:0000256" key="5">
    <source>
        <dbReference type="ARBA" id="ARBA00023235"/>
    </source>
</evidence>
<dbReference type="PANTHER" id="PTHR11070:SF2">
    <property type="entry name" value="ATP-DEPENDENT DNA HELICASE SRS2"/>
    <property type="match status" value="1"/>
</dbReference>
<dbReference type="GO" id="GO:0003677">
    <property type="term" value="F:DNA binding"/>
    <property type="evidence" value="ECO:0007669"/>
    <property type="project" value="InterPro"/>
</dbReference>
<keyword evidence="3 10" id="KW-0347">Helicase</keyword>
<dbReference type="SUPFAM" id="SSF52540">
    <property type="entry name" value="P-loop containing nucleoside triphosphate hydrolases"/>
    <property type="match status" value="1"/>
</dbReference>
<evidence type="ECO:0000256" key="2">
    <source>
        <dbReference type="ARBA" id="ARBA00022801"/>
    </source>
</evidence>
<dbReference type="EC" id="5.6.2.4" evidence="7"/>
<proteinExistence type="predicted"/>
<evidence type="ECO:0000259" key="11">
    <source>
        <dbReference type="PROSITE" id="PS51198"/>
    </source>
</evidence>
<evidence type="ECO:0000256" key="7">
    <source>
        <dbReference type="ARBA" id="ARBA00034808"/>
    </source>
</evidence>
<keyword evidence="2 10" id="KW-0378">Hydrolase</keyword>
<evidence type="ECO:0000256" key="1">
    <source>
        <dbReference type="ARBA" id="ARBA00022741"/>
    </source>
</evidence>
<keyword evidence="4 10" id="KW-0067">ATP-binding</keyword>
<dbReference type="InterPro" id="IPR000212">
    <property type="entry name" value="DNA_helicase_UvrD/REP"/>
</dbReference>